<evidence type="ECO:0000256" key="4">
    <source>
        <dbReference type="ARBA" id="ARBA00023136"/>
    </source>
</evidence>
<organism evidence="7 8">
    <name type="scientific">Molossus molossus</name>
    <name type="common">Pallas' mastiff bat</name>
    <name type="synonym">Vespertilio molossus</name>
    <dbReference type="NCBI Taxonomy" id="27622"/>
    <lineage>
        <taxon>Eukaryota</taxon>
        <taxon>Metazoa</taxon>
        <taxon>Chordata</taxon>
        <taxon>Craniata</taxon>
        <taxon>Vertebrata</taxon>
        <taxon>Euteleostomi</taxon>
        <taxon>Mammalia</taxon>
        <taxon>Eutheria</taxon>
        <taxon>Laurasiatheria</taxon>
        <taxon>Chiroptera</taxon>
        <taxon>Yangochiroptera</taxon>
        <taxon>Molossidae</taxon>
        <taxon>Molossus</taxon>
    </lineage>
</organism>
<evidence type="ECO:0000256" key="3">
    <source>
        <dbReference type="ARBA" id="ARBA00022989"/>
    </source>
</evidence>
<evidence type="ECO:0000256" key="5">
    <source>
        <dbReference type="SAM" id="Phobius"/>
    </source>
</evidence>
<dbReference type="Proteomes" id="UP000550707">
    <property type="component" value="Unassembled WGS sequence"/>
</dbReference>
<evidence type="ECO:0000313" key="8">
    <source>
        <dbReference type="Proteomes" id="UP000550707"/>
    </source>
</evidence>
<name>A0A7J8CZH2_MOLMO</name>
<feature type="transmembrane region" description="Helical" evidence="5">
    <location>
        <begin position="26"/>
        <end position="51"/>
    </location>
</feature>
<keyword evidence="4 5" id="KW-0472">Membrane</keyword>
<reference evidence="7 8" key="1">
    <citation type="journal article" date="2020" name="Nature">
        <title>Six reference-quality genomes reveal evolution of bat adaptations.</title>
        <authorList>
            <person name="Jebb D."/>
            <person name="Huang Z."/>
            <person name="Pippel M."/>
            <person name="Hughes G.M."/>
            <person name="Lavrichenko K."/>
            <person name="Devanna P."/>
            <person name="Winkler S."/>
            <person name="Jermiin L.S."/>
            <person name="Skirmuntt E.C."/>
            <person name="Katzourakis A."/>
            <person name="Burkitt-Gray L."/>
            <person name="Ray D.A."/>
            <person name="Sullivan K.A.M."/>
            <person name="Roscito J.G."/>
            <person name="Kirilenko B.M."/>
            <person name="Davalos L.M."/>
            <person name="Corthals A.P."/>
            <person name="Power M.L."/>
            <person name="Jones G."/>
            <person name="Ransome R.D."/>
            <person name="Dechmann D.K.N."/>
            <person name="Locatelli A.G."/>
            <person name="Puechmaille S.J."/>
            <person name="Fedrigo O."/>
            <person name="Jarvis E.D."/>
            <person name="Hiller M."/>
            <person name="Vernes S.C."/>
            <person name="Myers E.W."/>
            <person name="Teeling E.C."/>
        </authorList>
    </citation>
    <scope>NUCLEOTIDE SEQUENCE [LARGE SCALE GENOMIC DNA]</scope>
    <source>
        <strain evidence="7">MMolMol1</strain>
        <tissue evidence="7">Muscle</tissue>
    </source>
</reference>
<keyword evidence="8" id="KW-1185">Reference proteome</keyword>
<keyword evidence="2 5" id="KW-0812">Transmembrane</keyword>
<evidence type="ECO:0000256" key="2">
    <source>
        <dbReference type="ARBA" id="ARBA00022692"/>
    </source>
</evidence>
<sequence>MENKLRYNNLGCSNQYQESSQDADDLLFLLLGLIILVNIGINVATVMWYGLQNALDKMSNWINQKRRPGLPSGGGGKPILPTTQVPTVGLGRALPSKGAALQHGVVGPPGRDPGQLATTLSLLVT</sequence>
<protein>
    <recommendedName>
        <fullName evidence="6">Spermatid maturation protein 1 N-terminal domain-containing protein</fullName>
    </recommendedName>
</protein>
<dbReference type="InterPro" id="IPR031368">
    <property type="entry name" value="SPEM1_N"/>
</dbReference>
<gene>
    <name evidence="7" type="ORF">HJG59_009541</name>
</gene>
<dbReference type="PANTHER" id="PTHR34834">
    <property type="entry name" value="SPERMATID MATURATION PROTEIN 1"/>
    <property type="match status" value="1"/>
</dbReference>
<dbReference type="Pfam" id="PF15670">
    <property type="entry name" value="Spem1"/>
    <property type="match status" value="1"/>
</dbReference>
<comment type="subcellular location">
    <subcellularLocation>
        <location evidence="1">Membrane</location>
        <topology evidence="1">Single-pass membrane protein</topology>
    </subcellularLocation>
</comment>
<dbReference type="PANTHER" id="PTHR34834:SF2">
    <property type="entry name" value="SPEM FAMILY MEMBER 2"/>
    <property type="match status" value="1"/>
</dbReference>
<evidence type="ECO:0000259" key="6">
    <source>
        <dbReference type="Pfam" id="PF15670"/>
    </source>
</evidence>
<accession>A0A7J8CZH2</accession>
<evidence type="ECO:0000256" key="1">
    <source>
        <dbReference type="ARBA" id="ARBA00004167"/>
    </source>
</evidence>
<dbReference type="AlphaFoldDB" id="A0A7J8CZH2"/>
<feature type="domain" description="Spermatid maturation protein 1 N-terminal" evidence="6">
    <location>
        <begin position="1"/>
        <end position="66"/>
    </location>
</feature>
<evidence type="ECO:0000313" key="7">
    <source>
        <dbReference type="EMBL" id="KAF6416298.1"/>
    </source>
</evidence>
<proteinExistence type="predicted"/>
<keyword evidence="3 5" id="KW-1133">Transmembrane helix</keyword>
<dbReference type="EMBL" id="JACASF010000019">
    <property type="protein sequence ID" value="KAF6416298.1"/>
    <property type="molecule type" value="Genomic_DNA"/>
</dbReference>
<comment type="caution">
    <text evidence="7">The sequence shown here is derived from an EMBL/GenBank/DDBJ whole genome shotgun (WGS) entry which is preliminary data.</text>
</comment>
<dbReference type="GO" id="GO:0016020">
    <property type="term" value="C:membrane"/>
    <property type="evidence" value="ECO:0007669"/>
    <property type="project" value="UniProtKB-SubCell"/>
</dbReference>